<feature type="compositionally biased region" description="Basic residues" evidence="1">
    <location>
        <begin position="224"/>
        <end position="233"/>
    </location>
</feature>
<name>A0A4S2MWB4_9PEZI</name>
<dbReference type="Proteomes" id="UP000298138">
    <property type="component" value="Unassembled WGS sequence"/>
</dbReference>
<evidence type="ECO:0000313" key="3">
    <source>
        <dbReference type="Proteomes" id="UP000298138"/>
    </source>
</evidence>
<organism evidence="2 3">
    <name type="scientific">Ascodesmis nigricans</name>
    <dbReference type="NCBI Taxonomy" id="341454"/>
    <lineage>
        <taxon>Eukaryota</taxon>
        <taxon>Fungi</taxon>
        <taxon>Dikarya</taxon>
        <taxon>Ascomycota</taxon>
        <taxon>Pezizomycotina</taxon>
        <taxon>Pezizomycetes</taxon>
        <taxon>Pezizales</taxon>
        <taxon>Ascodesmidaceae</taxon>
        <taxon>Ascodesmis</taxon>
    </lineage>
</organism>
<reference evidence="2 3" key="1">
    <citation type="submission" date="2019-04" db="EMBL/GenBank/DDBJ databases">
        <title>Comparative genomics and transcriptomics to analyze fruiting body development in filamentous ascomycetes.</title>
        <authorList>
            <consortium name="DOE Joint Genome Institute"/>
            <person name="Lutkenhaus R."/>
            <person name="Traeger S."/>
            <person name="Breuer J."/>
            <person name="Kuo A."/>
            <person name="Lipzen A."/>
            <person name="Pangilinan J."/>
            <person name="Dilworth D."/>
            <person name="Sandor L."/>
            <person name="Poggeler S."/>
            <person name="Barry K."/>
            <person name="Grigoriev I.V."/>
            <person name="Nowrousian M."/>
        </authorList>
    </citation>
    <scope>NUCLEOTIDE SEQUENCE [LARGE SCALE GENOMIC DNA]</scope>
    <source>
        <strain evidence="2 3">CBS 389.68</strain>
    </source>
</reference>
<keyword evidence="3" id="KW-1185">Reference proteome</keyword>
<dbReference type="EMBL" id="ML220122">
    <property type="protein sequence ID" value="TGZ80928.1"/>
    <property type="molecule type" value="Genomic_DNA"/>
</dbReference>
<dbReference type="InParanoid" id="A0A4S2MWB4"/>
<feature type="region of interest" description="Disordered" evidence="1">
    <location>
        <begin position="207"/>
        <end position="233"/>
    </location>
</feature>
<dbReference type="AlphaFoldDB" id="A0A4S2MWB4"/>
<sequence>MHHIFVQLGRTAGWTWSQALQECGGFCQQPARRPWYHDILFCVQASAAPSVALLLLLPLLLFTTRSLPAAVAAVAVGSDESRSPLLFLHTYSLTHPSPSHIPQDLSLSSSPGFRSPRNLLTLTLSHTHHRPGLLPTPPPSSRPHNPPWPSQRASLTLPPQSDCHLVLPVIRDHQTPPHPSILARSPVACESLKTPITSSTQRLFTAQLSAAVEEPPTNEPSSAPHRRPPPSPT</sequence>
<feature type="region of interest" description="Disordered" evidence="1">
    <location>
        <begin position="128"/>
        <end position="157"/>
    </location>
</feature>
<accession>A0A4S2MWB4</accession>
<feature type="compositionally biased region" description="Pro residues" evidence="1">
    <location>
        <begin position="134"/>
        <end position="149"/>
    </location>
</feature>
<evidence type="ECO:0000313" key="2">
    <source>
        <dbReference type="EMBL" id="TGZ80928.1"/>
    </source>
</evidence>
<gene>
    <name evidence="2" type="ORF">EX30DRAFT_44651</name>
</gene>
<evidence type="ECO:0000256" key="1">
    <source>
        <dbReference type="SAM" id="MobiDB-lite"/>
    </source>
</evidence>
<proteinExistence type="predicted"/>
<protein>
    <submittedName>
        <fullName evidence="2">Uncharacterized protein</fullName>
    </submittedName>
</protein>